<dbReference type="InterPro" id="IPR048000">
    <property type="entry name" value="TnsA-like"/>
</dbReference>
<feature type="domain" description="TnsA endonuclease N-terminal" evidence="1">
    <location>
        <begin position="79"/>
        <end position="154"/>
    </location>
</feature>
<name>A0ABT6A8D3_9ACTN</name>
<evidence type="ECO:0000313" key="2">
    <source>
        <dbReference type="EMBL" id="MDF3300910.1"/>
    </source>
</evidence>
<keyword evidence="3" id="KW-1185">Reference proteome</keyword>
<evidence type="ECO:0000259" key="1">
    <source>
        <dbReference type="Pfam" id="PF08722"/>
    </source>
</evidence>
<dbReference type="NCBIfam" id="NF033179">
    <property type="entry name" value="TnsA_like_Actin"/>
    <property type="match status" value="1"/>
</dbReference>
<dbReference type="InterPro" id="IPR014833">
    <property type="entry name" value="TnsA_N"/>
</dbReference>
<dbReference type="RefSeq" id="WP_276110475.1">
    <property type="nucleotide sequence ID" value="NZ_JARJBB010000010.1"/>
</dbReference>
<organism evidence="2 3">
    <name type="scientific">Streptomyces tropicalis</name>
    <dbReference type="NCBI Taxonomy" id="3034234"/>
    <lineage>
        <taxon>Bacteria</taxon>
        <taxon>Bacillati</taxon>
        <taxon>Actinomycetota</taxon>
        <taxon>Actinomycetes</taxon>
        <taxon>Kitasatosporales</taxon>
        <taxon>Streptomycetaceae</taxon>
        <taxon>Streptomyces</taxon>
    </lineage>
</organism>
<reference evidence="2 3" key="1">
    <citation type="submission" date="2023-03" db="EMBL/GenBank/DDBJ databases">
        <title>Draft genome sequence of Streptomyces sp. K1PA1 isolated from peat swamp forest in Thailand.</title>
        <authorList>
            <person name="Klaysubun C."/>
            <person name="Duangmal K."/>
        </authorList>
    </citation>
    <scope>NUCLEOTIDE SEQUENCE [LARGE SCALE GENOMIC DNA]</scope>
    <source>
        <strain evidence="2 3">K1PA1</strain>
    </source>
</reference>
<comment type="caution">
    <text evidence="2">The sequence shown here is derived from an EMBL/GenBank/DDBJ whole genome shotgun (WGS) entry which is preliminary data.</text>
</comment>
<dbReference type="Pfam" id="PF08722">
    <property type="entry name" value="Tn7_TnsA-like_N"/>
    <property type="match status" value="1"/>
</dbReference>
<gene>
    <name evidence="2" type="ORF">P3H78_20240</name>
</gene>
<proteinExistence type="predicted"/>
<protein>
    <submittedName>
        <fullName evidence="2">TnsA-like heteromeric transposase endonuclease subunit</fullName>
    </submittedName>
</protein>
<evidence type="ECO:0000313" key="3">
    <source>
        <dbReference type="Proteomes" id="UP001221150"/>
    </source>
</evidence>
<dbReference type="EMBL" id="JARJBB010000010">
    <property type="protein sequence ID" value="MDF3300910.1"/>
    <property type="molecule type" value="Genomic_DNA"/>
</dbReference>
<sequence length="239" mass="27708">MDGAAATVSIRHRSGEVVEDRAWAEVSVGLLKTAVPWRIFRWYKGQRHYSGVYWSATMWDHVIYESRLELARLLLADFDPSVQCITAQPFLLKAQVEGKLRRHIPDYLLVTRQGPVVVDVKPLRRLSRPEVVFTFDWTRRVVESQGWQYEVWSEPPTVELENIRFLAGYRRDWLFSSDLLDELHEADLDGVPLGQAERLLPCRPAPQVRSAIHHLLWTHHLVTDLDQPLTPSQTLRRGV</sequence>
<dbReference type="Proteomes" id="UP001221150">
    <property type="component" value="Unassembled WGS sequence"/>
</dbReference>
<accession>A0ABT6A8D3</accession>